<name>A0A081N612_9GAMM</name>
<sequence length="67" mass="7658">MKKIIEDTKTKIPKNFEKSMNECDRAEATKNINPASSNLKLYPEGWKQASLSKYLDVRQAKPKKGCN</sequence>
<dbReference type="EMBL" id="JOKG01000003">
    <property type="protein sequence ID" value="KEQ13885.1"/>
    <property type="molecule type" value="Genomic_DNA"/>
</dbReference>
<accession>A0A081N612</accession>
<protein>
    <submittedName>
        <fullName evidence="1">Uncharacterized protein</fullName>
    </submittedName>
</protein>
<gene>
    <name evidence="1" type="ORF">GZ77_16660</name>
</gene>
<dbReference type="Proteomes" id="UP000028006">
    <property type="component" value="Unassembled WGS sequence"/>
</dbReference>
<comment type="caution">
    <text evidence="1">The sequence shown here is derived from an EMBL/GenBank/DDBJ whole genome shotgun (WGS) entry which is preliminary data.</text>
</comment>
<proteinExistence type="predicted"/>
<evidence type="ECO:0000313" key="2">
    <source>
        <dbReference type="Proteomes" id="UP000028006"/>
    </source>
</evidence>
<dbReference type="AlphaFoldDB" id="A0A081N612"/>
<evidence type="ECO:0000313" key="1">
    <source>
        <dbReference type="EMBL" id="KEQ13885.1"/>
    </source>
</evidence>
<reference evidence="1 2" key="1">
    <citation type="submission" date="2014-06" db="EMBL/GenBank/DDBJ databases">
        <title>Whole Genome Sequences of Three Symbiotic Endozoicomonas Bacteria.</title>
        <authorList>
            <person name="Neave M.J."/>
            <person name="Apprill A."/>
            <person name="Voolstra C.R."/>
        </authorList>
    </citation>
    <scope>NUCLEOTIDE SEQUENCE [LARGE SCALE GENOMIC DNA]</scope>
    <source>
        <strain evidence="1 2">LMG 24815</strain>
    </source>
</reference>
<organism evidence="1 2">
    <name type="scientific">Endozoicomonas montiporae</name>
    <dbReference type="NCBI Taxonomy" id="1027273"/>
    <lineage>
        <taxon>Bacteria</taxon>
        <taxon>Pseudomonadati</taxon>
        <taxon>Pseudomonadota</taxon>
        <taxon>Gammaproteobacteria</taxon>
        <taxon>Oceanospirillales</taxon>
        <taxon>Endozoicomonadaceae</taxon>
        <taxon>Endozoicomonas</taxon>
    </lineage>
</organism>
<keyword evidence="2" id="KW-1185">Reference proteome</keyword>